<dbReference type="Proteomes" id="UP000036681">
    <property type="component" value="Unplaced"/>
</dbReference>
<sequence length="125" mass="13578">MLKTGRLVAGRRYHAATRKLATGLAQAVGRCPTGMDLLSICPTQCGHALRPTRSVVVKKTCRFNESEAIEKAASSSWVAIGRTGFCRDRRRVLLVQRSLVSKASAPENAMSLMSKVSAPENAIRH</sequence>
<evidence type="ECO:0000313" key="1">
    <source>
        <dbReference type="Proteomes" id="UP000036681"/>
    </source>
</evidence>
<protein>
    <submittedName>
        <fullName evidence="2">Uncharacterized protein</fullName>
    </submittedName>
</protein>
<dbReference type="AlphaFoldDB" id="A0A0M3HP88"/>
<proteinExistence type="predicted"/>
<name>A0A0M3HP88_ASCLU</name>
<dbReference type="WBParaSite" id="ALUE_0000366401-mRNA-1">
    <property type="protein sequence ID" value="ALUE_0000366401-mRNA-1"/>
    <property type="gene ID" value="ALUE_0000366401"/>
</dbReference>
<reference evidence="2" key="1">
    <citation type="submission" date="2017-02" db="UniProtKB">
        <authorList>
            <consortium name="WormBaseParasite"/>
        </authorList>
    </citation>
    <scope>IDENTIFICATION</scope>
</reference>
<organism evidence="1 2">
    <name type="scientific">Ascaris lumbricoides</name>
    <name type="common">Giant roundworm</name>
    <dbReference type="NCBI Taxonomy" id="6252"/>
    <lineage>
        <taxon>Eukaryota</taxon>
        <taxon>Metazoa</taxon>
        <taxon>Ecdysozoa</taxon>
        <taxon>Nematoda</taxon>
        <taxon>Chromadorea</taxon>
        <taxon>Rhabditida</taxon>
        <taxon>Spirurina</taxon>
        <taxon>Ascaridomorpha</taxon>
        <taxon>Ascaridoidea</taxon>
        <taxon>Ascarididae</taxon>
        <taxon>Ascaris</taxon>
    </lineage>
</organism>
<accession>A0A0M3HP88</accession>
<evidence type="ECO:0000313" key="2">
    <source>
        <dbReference type="WBParaSite" id="ALUE_0000366401-mRNA-1"/>
    </source>
</evidence>
<keyword evidence="1" id="KW-1185">Reference proteome</keyword>